<protein>
    <submittedName>
        <fullName evidence="2">Uncharacterized protein</fullName>
    </submittedName>
</protein>
<evidence type="ECO:0000313" key="2">
    <source>
        <dbReference type="EMBL" id="POW09239.1"/>
    </source>
</evidence>
<reference evidence="2" key="1">
    <citation type="submission" date="2017-12" db="EMBL/GenBank/DDBJ databases">
        <title>Gene loss provides genomic basis for host adaptation in cereal stripe rust fungi.</title>
        <authorList>
            <person name="Xia C."/>
        </authorList>
    </citation>
    <scope>NUCLEOTIDE SEQUENCE [LARGE SCALE GENOMIC DNA]</scope>
    <source>
        <strain evidence="2">93-210</strain>
    </source>
</reference>
<keyword evidence="3" id="KW-1185">Reference proteome</keyword>
<name>A0A2S4VIC9_9BASI</name>
<evidence type="ECO:0000313" key="3">
    <source>
        <dbReference type="Proteomes" id="UP000239156"/>
    </source>
</evidence>
<dbReference type="AlphaFoldDB" id="A0A2S4VIC9"/>
<dbReference type="VEuPathDB" id="FungiDB:PSTT_06942"/>
<dbReference type="Proteomes" id="UP000239156">
    <property type="component" value="Unassembled WGS sequence"/>
</dbReference>
<accession>A0A2S4VIC9</accession>
<evidence type="ECO:0000256" key="1">
    <source>
        <dbReference type="SAM" id="MobiDB-lite"/>
    </source>
</evidence>
<proteinExistence type="predicted"/>
<comment type="caution">
    <text evidence="2">The sequence shown here is derived from an EMBL/GenBank/DDBJ whole genome shotgun (WGS) entry which is preliminary data.</text>
</comment>
<dbReference type="InterPro" id="IPR021109">
    <property type="entry name" value="Peptidase_aspartic_dom_sf"/>
</dbReference>
<sequence length="86" mass="9608">MSSSQALHEIDLILGSDTSPRTFIITKLKDAYNGILHMPWLQQHGQDIDWPGRRFRMPQGAIAAEEEASSIPKTALENGHRPQGEN</sequence>
<gene>
    <name evidence="2" type="ORF">PSTT_06942</name>
</gene>
<dbReference type="EMBL" id="PKSL01000057">
    <property type="protein sequence ID" value="POW09239.1"/>
    <property type="molecule type" value="Genomic_DNA"/>
</dbReference>
<dbReference type="Gene3D" id="2.40.70.10">
    <property type="entry name" value="Acid Proteases"/>
    <property type="match status" value="1"/>
</dbReference>
<feature type="region of interest" description="Disordered" evidence="1">
    <location>
        <begin position="63"/>
        <end position="86"/>
    </location>
</feature>
<organism evidence="2 3">
    <name type="scientific">Puccinia striiformis</name>
    <dbReference type="NCBI Taxonomy" id="27350"/>
    <lineage>
        <taxon>Eukaryota</taxon>
        <taxon>Fungi</taxon>
        <taxon>Dikarya</taxon>
        <taxon>Basidiomycota</taxon>
        <taxon>Pucciniomycotina</taxon>
        <taxon>Pucciniomycetes</taxon>
        <taxon>Pucciniales</taxon>
        <taxon>Pucciniaceae</taxon>
        <taxon>Puccinia</taxon>
    </lineage>
</organism>